<dbReference type="Proteomes" id="UP000618445">
    <property type="component" value="Unassembled WGS sequence"/>
</dbReference>
<accession>A0ABR8CJS0</accession>
<evidence type="ECO:0000256" key="1">
    <source>
        <dbReference type="SAM" id="MobiDB-lite"/>
    </source>
</evidence>
<organism evidence="3 4">
    <name type="scientific">Phormidium tenue FACHB-1050</name>
    <dbReference type="NCBI Taxonomy" id="2692857"/>
    <lineage>
        <taxon>Bacteria</taxon>
        <taxon>Bacillati</taxon>
        <taxon>Cyanobacteriota</taxon>
        <taxon>Cyanophyceae</taxon>
        <taxon>Oscillatoriophycideae</taxon>
        <taxon>Oscillatoriales</taxon>
        <taxon>Oscillatoriaceae</taxon>
        <taxon>Phormidium</taxon>
    </lineage>
</organism>
<dbReference type="Pfam" id="PF15611">
    <property type="entry name" value="EH_Signature"/>
    <property type="match status" value="1"/>
</dbReference>
<evidence type="ECO:0000259" key="2">
    <source>
        <dbReference type="Pfam" id="PF15611"/>
    </source>
</evidence>
<proteinExistence type="predicted"/>
<gene>
    <name evidence="3" type="ORF">H6G05_24885</name>
</gene>
<comment type="caution">
    <text evidence="3">The sequence shown here is derived from an EMBL/GenBank/DDBJ whole genome shotgun (WGS) entry which is preliminary data.</text>
</comment>
<dbReference type="InterPro" id="IPR028943">
    <property type="entry name" value="ZorC_EH_Signature_dom"/>
</dbReference>
<feature type="domain" description="Zorya protein ZorC EH" evidence="2">
    <location>
        <begin position="254"/>
        <end position="420"/>
    </location>
</feature>
<evidence type="ECO:0000313" key="4">
    <source>
        <dbReference type="Proteomes" id="UP000618445"/>
    </source>
</evidence>
<reference evidence="3 4" key="1">
    <citation type="journal article" date="2020" name="ISME J.">
        <title>Comparative genomics reveals insights into cyanobacterial evolution and habitat adaptation.</title>
        <authorList>
            <person name="Chen M.Y."/>
            <person name="Teng W.K."/>
            <person name="Zhao L."/>
            <person name="Hu C.X."/>
            <person name="Zhou Y.K."/>
            <person name="Han B.P."/>
            <person name="Song L.R."/>
            <person name="Shu W.S."/>
        </authorList>
    </citation>
    <scope>NUCLEOTIDE SEQUENCE [LARGE SCALE GENOMIC DNA]</scope>
    <source>
        <strain evidence="3 4">FACHB-1050</strain>
    </source>
</reference>
<name>A0ABR8CJS0_9CYAN</name>
<protein>
    <recommendedName>
        <fullName evidence="2">Zorya protein ZorC EH domain-containing protein</fullName>
    </recommendedName>
</protein>
<dbReference type="EMBL" id="JACJQY010000087">
    <property type="protein sequence ID" value="MBD2320056.1"/>
    <property type="molecule type" value="Genomic_DNA"/>
</dbReference>
<dbReference type="RefSeq" id="WP_190582671.1">
    <property type="nucleotide sequence ID" value="NZ_CAWPQU010000086.1"/>
</dbReference>
<keyword evidence="4" id="KW-1185">Reference proteome</keyword>
<feature type="region of interest" description="Disordered" evidence="1">
    <location>
        <begin position="449"/>
        <end position="474"/>
    </location>
</feature>
<sequence>MNLRLQSIPQSSPTELAKLAEGIPPSSQNIPDIDQILEKINNGKSSTLSAVDCFWCVLKKTAWDNERSPQEAINSSKQLWVAATQNKLLKYYLLRGYLRFYLENQPFSSSLKETFYSFENTLTENDVIIKAIALIPMMGIYSVVSNSVKAQWGKHEILKFIQEHTGLVTIDLSEFTLEVAEYFSSQNARIQTNDDNDRISRWLIKCLNQETDLIGRQIKAIEKILTGVRKEDGGQYPELVDWLKQNYQKGDQAKYLSENAKRKLREWIGAVNFADFAKLIRLVADSLPDFENNRKNKQKNQLLKRSYFWGNYSDNFSQVRIFIPTSSERIISSNFLNEYTILYGYHSEPTEICVFDFDTHIIVEFFRGKSSEIRLFSCLEDVTIRDRLFSSNSLSISDIRHLGGKIHDHAYFWQYYCERWLSKHNIYPNSTLTMFRIDNNHYVPYTKDVGMPSPTFDQTQKRRESSERFNPPYS</sequence>
<evidence type="ECO:0000313" key="3">
    <source>
        <dbReference type="EMBL" id="MBD2320056.1"/>
    </source>
</evidence>